<proteinExistence type="predicted"/>
<gene>
    <name evidence="1" type="ORF">Pma05_16540</name>
</gene>
<evidence type="ECO:0000313" key="2">
    <source>
        <dbReference type="Proteomes" id="UP000621500"/>
    </source>
</evidence>
<dbReference type="EMBL" id="BONX01000008">
    <property type="protein sequence ID" value="GIG95081.1"/>
    <property type="molecule type" value="Genomic_DNA"/>
</dbReference>
<organism evidence="1 2">
    <name type="scientific">Plantactinospora mayteni</name>
    <dbReference type="NCBI Taxonomy" id="566021"/>
    <lineage>
        <taxon>Bacteria</taxon>
        <taxon>Bacillati</taxon>
        <taxon>Actinomycetota</taxon>
        <taxon>Actinomycetes</taxon>
        <taxon>Micromonosporales</taxon>
        <taxon>Micromonosporaceae</taxon>
        <taxon>Plantactinospora</taxon>
    </lineage>
</organism>
<dbReference type="RefSeq" id="WP_203856689.1">
    <property type="nucleotide sequence ID" value="NZ_BAAAZQ010000016.1"/>
</dbReference>
<accession>A0ABQ4EK33</accession>
<sequence>MRFDLIPDTDAAPADATPSRVRALIPDPPAARRTVFKALSVGALSAALVPFDLVLARREAAAAAAPSSEWTNPHCTDYLSSGYTPGTCNWWEGPAMCHGGWRRGGRPCNAENRHWDGHFTYSSPWYEDVWSQRTTHYCSGRNAWRWSAPSGNTFRCSDAWTHIYWDDGTDRADLTIAVCFIGVYG</sequence>
<protein>
    <submittedName>
        <fullName evidence="1">Uncharacterized protein</fullName>
    </submittedName>
</protein>
<reference evidence="1 2" key="1">
    <citation type="submission" date="2021-01" db="EMBL/GenBank/DDBJ databases">
        <title>Whole genome shotgun sequence of Plantactinospora mayteni NBRC 109088.</title>
        <authorList>
            <person name="Komaki H."/>
            <person name="Tamura T."/>
        </authorList>
    </citation>
    <scope>NUCLEOTIDE SEQUENCE [LARGE SCALE GENOMIC DNA]</scope>
    <source>
        <strain evidence="1 2">NBRC 109088</strain>
    </source>
</reference>
<keyword evidence="2" id="KW-1185">Reference proteome</keyword>
<name>A0ABQ4EK33_9ACTN</name>
<comment type="caution">
    <text evidence="1">The sequence shown here is derived from an EMBL/GenBank/DDBJ whole genome shotgun (WGS) entry which is preliminary data.</text>
</comment>
<evidence type="ECO:0000313" key="1">
    <source>
        <dbReference type="EMBL" id="GIG95081.1"/>
    </source>
</evidence>
<dbReference type="Proteomes" id="UP000621500">
    <property type="component" value="Unassembled WGS sequence"/>
</dbReference>